<organism evidence="2 3">
    <name type="scientific">Furculomyces boomerangus</name>
    <dbReference type="NCBI Taxonomy" id="61424"/>
    <lineage>
        <taxon>Eukaryota</taxon>
        <taxon>Fungi</taxon>
        <taxon>Fungi incertae sedis</taxon>
        <taxon>Zoopagomycota</taxon>
        <taxon>Kickxellomycotina</taxon>
        <taxon>Harpellomycetes</taxon>
        <taxon>Harpellales</taxon>
        <taxon>Harpellaceae</taxon>
        <taxon>Furculomyces</taxon>
    </lineage>
</organism>
<evidence type="ECO:0000256" key="1">
    <source>
        <dbReference type="SAM" id="MobiDB-lite"/>
    </source>
</evidence>
<dbReference type="OrthoDB" id="5348546at2759"/>
<feature type="region of interest" description="Disordered" evidence="1">
    <location>
        <begin position="1"/>
        <end position="29"/>
    </location>
</feature>
<dbReference type="Proteomes" id="UP000245699">
    <property type="component" value="Unassembled WGS sequence"/>
</dbReference>
<dbReference type="EMBL" id="MBFT01000026">
    <property type="protein sequence ID" value="PVU99619.1"/>
    <property type="molecule type" value="Genomic_DNA"/>
</dbReference>
<feature type="compositionally biased region" description="Basic residues" evidence="1">
    <location>
        <begin position="19"/>
        <end position="28"/>
    </location>
</feature>
<evidence type="ECO:0000313" key="2">
    <source>
        <dbReference type="EMBL" id="PVU99619.1"/>
    </source>
</evidence>
<dbReference type="STRING" id="61424.A0A2T9Z4X5"/>
<sequence>MKQTLEYSKENKLDDINKTNKKHKRQRNKVSFGTSCTLVPTSSHPNLSSNIGSYTFTEKHDYYKVSEDLPPSSPPQIDDYGNDEYLNVNDSTSDEMLYKEFDVVEKEEIVDTDTIESATNCIIEYMAITCRNAKQTIESIKKYLMEGILGSYDDRVVTRVVEGILESERFFGKLKRSKLDANNKKVPDLYYYIPQNDSNMSRMLMYAPHAKRVRQCTLIDAQYYFKPIAK</sequence>
<gene>
    <name evidence="2" type="ORF">BB559_000536</name>
</gene>
<accession>A0A2T9Z4X5</accession>
<protein>
    <submittedName>
        <fullName evidence="2">Uncharacterized protein</fullName>
    </submittedName>
</protein>
<dbReference type="AlphaFoldDB" id="A0A2T9Z4X5"/>
<reference evidence="2 3" key="1">
    <citation type="journal article" date="2018" name="MBio">
        <title>Comparative Genomics Reveals the Core Gene Toolbox for the Fungus-Insect Symbiosis.</title>
        <authorList>
            <person name="Wang Y."/>
            <person name="Stata M."/>
            <person name="Wang W."/>
            <person name="Stajich J.E."/>
            <person name="White M.M."/>
            <person name="Moncalvo J.M."/>
        </authorList>
    </citation>
    <scope>NUCLEOTIDE SEQUENCE [LARGE SCALE GENOMIC DNA]</scope>
    <source>
        <strain evidence="2 3">AUS-77-4</strain>
    </source>
</reference>
<feature type="compositionally biased region" description="Basic and acidic residues" evidence="1">
    <location>
        <begin position="7"/>
        <end position="18"/>
    </location>
</feature>
<keyword evidence="3" id="KW-1185">Reference proteome</keyword>
<evidence type="ECO:0000313" key="3">
    <source>
        <dbReference type="Proteomes" id="UP000245699"/>
    </source>
</evidence>
<name>A0A2T9Z4X5_9FUNG</name>
<proteinExistence type="predicted"/>
<comment type="caution">
    <text evidence="2">The sequence shown here is derived from an EMBL/GenBank/DDBJ whole genome shotgun (WGS) entry which is preliminary data.</text>
</comment>